<accession>A0A8H6X2W1</accession>
<evidence type="ECO:0000313" key="3">
    <source>
        <dbReference type="Proteomes" id="UP000620124"/>
    </source>
</evidence>
<gene>
    <name evidence="2" type="ORF">MVEN_02356600</name>
</gene>
<name>A0A8H6X2W1_9AGAR</name>
<proteinExistence type="predicted"/>
<organism evidence="2 3">
    <name type="scientific">Mycena venus</name>
    <dbReference type="NCBI Taxonomy" id="2733690"/>
    <lineage>
        <taxon>Eukaryota</taxon>
        <taxon>Fungi</taxon>
        <taxon>Dikarya</taxon>
        <taxon>Basidiomycota</taxon>
        <taxon>Agaricomycotina</taxon>
        <taxon>Agaricomycetes</taxon>
        <taxon>Agaricomycetidae</taxon>
        <taxon>Agaricales</taxon>
        <taxon>Marasmiineae</taxon>
        <taxon>Mycenaceae</taxon>
        <taxon>Mycena</taxon>
    </lineage>
</organism>
<dbReference type="EMBL" id="JACAZI010000029">
    <property type="protein sequence ID" value="KAF7333408.1"/>
    <property type="molecule type" value="Genomic_DNA"/>
</dbReference>
<feature type="region of interest" description="Disordered" evidence="1">
    <location>
        <begin position="1"/>
        <end position="59"/>
    </location>
</feature>
<sequence length="217" mass="23565">MTSPNGVPFTARSNSVELVVNPERSSSPARHPSPDLISFSSAELPTQPMEEPQRVQTPEPPVLDAYTISYPQPITRTTPRSRPALRRDIFSPASKPVTFGVEDRSTSSAEFTPRAHSTLRHRKGGMFMLLNDSITGELASEVLGAADANDAEFNETFHEATLADDELTDCDYNYKDNSSEGDAPVPPQLSLLFPLQLVLLLHGAHSSAPVFSSSPCT</sequence>
<dbReference type="Proteomes" id="UP000620124">
    <property type="component" value="Unassembled WGS sequence"/>
</dbReference>
<dbReference type="AlphaFoldDB" id="A0A8H6X2W1"/>
<dbReference type="OrthoDB" id="2752889at2759"/>
<evidence type="ECO:0000256" key="1">
    <source>
        <dbReference type="SAM" id="MobiDB-lite"/>
    </source>
</evidence>
<comment type="caution">
    <text evidence="2">The sequence shown here is derived from an EMBL/GenBank/DDBJ whole genome shotgun (WGS) entry which is preliminary data.</text>
</comment>
<feature type="compositionally biased region" description="Polar residues" evidence="1">
    <location>
        <begin position="1"/>
        <end position="16"/>
    </location>
</feature>
<keyword evidence="3" id="KW-1185">Reference proteome</keyword>
<feature type="region of interest" description="Disordered" evidence="1">
    <location>
        <begin position="96"/>
        <end position="116"/>
    </location>
</feature>
<reference evidence="2" key="1">
    <citation type="submission" date="2020-05" db="EMBL/GenBank/DDBJ databases">
        <title>Mycena genomes resolve the evolution of fungal bioluminescence.</title>
        <authorList>
            <person name="Tsai I.J."/>
        </authorList>
    </citation>
    <scope>NUCLEOTIDE SEQUENCE</scope>
    <source>
        <strain evidence="2">CCC161011</strain>
    </source>
</reference>
<protein>
    <submittedName>
        <fullName evidence="2">Uncharacterized protein</fullName>
    </submittedName>
</protein>
<evidence type="ECO:0000313" key="2">
    <source>
        <dbReference type="EMBL" id="KAF7333408.1"/>
    </source>
</evidence>